<evidence type="ECO:0000259" key="6">
    <source>
        <dbReference type="Pfam" id="PF22528"/>
    </source>
</evidence>
<dbReference type="InterPro" id="IPR055135">
    <property type="entry name" value="PRMT_dom"/>
</dbReference>
<gene>
    <name evidence="7" type="ORF">SBAD_LOCUS3259</name>
</gene>
<evidence type="ECO:0000313" key="9">
    <source>
        <dbReference type="WBParaSite" id="SBAD_0000341301-mRNA-1"/>
    </source>
</evidence>
<evidence type="ECO:0000256" key="4">
    <source>
        <dbReference type="ARBA" id="ARBA00040406"/>
    </source>
</evidence>
<dbReference type="InterPro" id="IPR025799">
    <property type="entry name" value="Arg_MeTrfase"/>
</dbReference>
<dbReference type="WBParaSite" id="SBAD_0000341301-mRNA-1">
    <property type="protein sequence ID" value="SBAD_0000341301-mRNA-1"/>
    <property type="gene ID" value="SBAD_0000341301"/>
</dbReference>
<feature type="domain" description="Protein arginine N-methyltransferase" evidence="6">
    <location>
        <begin position="2"/>
        <end position="97"/>
    </location>
</feature>
<dbReference type="OrthoDB" id="7848332at2759"/>
<dbReference type="PANTHER" id="PTHR11006:SF73">
    <property type="entry name" value="PROTEIN ARGININE N-METHYLTRANSFERASE 6"/>
    <property type="match status" value="1"/>
</dbReference>
<dbReference type="GO" id="GO:0032259">
    <property type="term" value="P:methylation"/>
    <property type="evidence" value="ECO:0007669"/>
    <property type="project" value="UniProtKB-KW"/>
</dbReference>
<dbReference type="EMBL" id="UZAM01007652">
    <property type="protein sequence ID" value="VDP00566.1"/>
    <property type="molecule type" value="Genomic_DNA"/>
</dbReference>
<proteinExistence type="predicted"/>
<keyword evidence="3" id="KW-0949">S-adenosyl-L-methionine</keyword>
<evidence type="ECO:0000256" key="1">
    <source>
        <dbReference type="ARBA" id="ARBA00022603"/>
    </source>
</evidence>
<dbReference type="AlphaFoldDB" id="A0A183II14"/>
<keyword evidence="8" id="KW-1185">Reference proteome</keyword>
<keyword evidence="2" id="KW-0808">Transferase</keyword>
<evidence type="ECO:0000256" key="3">
    <source>
        <dbReference type="ARBA" id="ARBA00022691"/>
    </source>
</evidence>
<evidence type="ECO:0000313" key="8">
    <source>
        <dbReference type="Proteomes" id="UP000270296"/>
    </source>
</evidence>
<keyword evidence="1" id="KW-0489">Methyltransferase</keyword>
<reference evidence="9" key="1">
    <citation type="submission" date="2016-06" db="UniProtKB">
        <authorList>
            <consortium name="WormBaseParasite"/>
        </authorList>
    </citation>
    <scope>IDENTIFICATION</scope>
</reference>
<dbReference type="SUPFAM" id="SSF53335">
    <property type="entry name" value="S-adenosyl-L-methionine-dependent methyltransferases"/>
    <property type="match status" value="1"/>
</dbReference>
<dbReference type="InterPro" id="IPR029063">
    <property type="entry name" value="SAM-dependent_MTases_sf"/>
</dbReference>
<evidence type="ECO:0000256" key="5">
    <source>
        <dbReference type="ARBA" id="ARBA00042685"/>
    </source>
</evidence>
<name>A0A183II14_9BILA</name>
<sequence length="97" mass="11149">MTRGVPILDLDLYTVQPGDLEDVQSEFQLKCFGHAMIHGFCMWFRVDFPGNEHLSTSPYDEPTHWRQSVLYVPPFAVSQDDEITGRVSLKRGASNYR</sequence>
<evidence type="ECO:0000313" key="7">
    <source>
        <dbReference type="EMBL" id="VDP00566.1"/>
    </source>
</evidence>
<accession>A0A183II14</accession>
<protein>
    <recommendedName>
        <fullName evidence="4">Protein arginine N-methyltransferase 6</fullName>
    </recommendedName>
    <alternativeName>
        <fullName evidence="5">Histone-arginine N-methyltransferase PRMT6</fullName>
    </alternativeName>
</protein>
<dbReference type="Proteomes" id="UP000270296">
    <property type="component" value="Unassembled WGS sequence"/>
</dbReference>
<dbReference type="Gene3D" id="2.70.160.11">
    <property type="entry name" value="Hnrnp arginine n-methyltransferase1"/>
    <property type="match status" value="1"/>
</dbReference>
<dbReference type="GO" id="GO:0016274">
    <property type="term" value="F:protein-arginine N-methyltransferase activity"/>
    <property type="evidence" value="ECO:0007669"/>
    <property type="project" value="InterPro"/>
</dbReference>
<dbReference type="GO" id="GO:0042054">
    <property type="term" value="F:histone methyltransferase activity"/>
    <property type="evidence" value="ECO:0007669"/>
    <property type="project" value="TreeGrafter"/>
</dbReference>
<dbReference type="Pfam" id="PF22528">
    <property type="entry name" value="PRMT_C"/>
    <property type="match status" value="1"/>
</dbReference>
<reference evidence="7 8" key="2">
    <citation type="submission" date="2018-11" db="EMBL/GenBank/DDBJ databases">
        <authorList>
            <consortium name="Pathogen Informatics"/>
        </authorList>
    </citation>
    <scope>NUCLEOTIDE SEQUENCE [LARGE SCALE GENOMIC DNA]</scope>
</reference>
<organism evidence="9">
    <name type="scientific">Soboliphyme baturini</name>
    <dbReference type="NCBI Taxonomy" id="241478"/>
    <lineage>
        <taxon>Eukaryota</taxon>
        <taxon>Metazoa</taxon>
        <taxon>Ecdysozoa</taxon>
        <taxon>Nematoda</taxon>
        <taxon>Enoplea</taxon>
        <taxon>Dorylaimia</taxon>
        <taxon>Dioctophymatida</taxon>
        <taxon>Dioctophymatoidea</taxon>
        <taxon>Soboliphymatidae</taxon>
        <taxon>Soboliphyme</taxon>
    </lineage>
</organism>
<evidence type="ECO:0000256" key="2">
    <source>
        <dbReference type="ARBA" id="ARBA00022679"/>
    </source>
</evidence>
<dbReference type="PANTHER" id="PTHR11006">
    <property type="entry name" value="PROTEIN ARGININE N-METHYLTRANSFERASE"/>
    <property type="match status" value="1"/>
</dbReference>